<evidence type="ECO:0000313" key="1">
    <source>
        <dbReference type="EMBL" id="MFD1597490.1"/>
    </source>
</evidence>
<dbReference type="Proteomes" id="UP001597085">
    <property type="component" value="Unassembled WGS sequence"/>
</dbReference>
<gene>
    <name evidence="1" type="ORF">ACFSBX_00680</name>
</gene>
<reference evidence="1 2" key="1">
    <citation type="journal article" date="2019" name="Int. J. Syst. Evol. Microbiol.">
        <title>The Global Catalogue of Microorganisms (GCM) 10K type strain sequencing project: providing services to taxonomists for standard genome sequencing and annotation.</title>
        <authorList>
            <consortium name="The Broad Institute Genomics Platform"/>
            <consortium name="The Broad Institute Genome Sequencing Center for Infectious Disease"/>
            <person name="Wu L."/>
            <person name="Ma J."/>
        </authorList>
    </citation>
    <scope>NUCLEOTIDE SEQUENCE [LARGE SCALE GENOMIC DNA]</scope>
    <source>
        <strain evidence="1 2">CGMCC 1.12121</strain>
    </source>
</reference>
<dbReference type="AlphaFoldDB" id="A0ABD6CI69"/>
<comment type="caution">
    <text evidence="1">The sequence shown here is derived from an EMBL/GenBank/DDBJ whole genome shotgun (WGS) entry which is preliminary data.</text>
</comment>
<keyword evidence="2" id="KW-1185">Reference proteome</keyword>
<dbReference type="RefSeq" id="WP_256421632.1">
    <property type="nucleotide sequence ID" value="NZ_JANHDI010000008.1"/>
</dbReference>
<evidence type="ECO:0000313" key="2">
    <source>
        <dbReference type="Proteomes" id="UP001597085"/>
    </source>
</evidence>
<organism evidence="1 2">
    <name type="scientific">Halobellus rarus</name>
    <dbReference type="NCBI Taxonomy" id="1126237"/>
    <lineage>
        <taxon>Archaea</taxon>
        <taxon>Methanobacteriati</taxon>
        <taxon>Methanobacteriota</taxon>
        <taxon>Stenosarchaea group</taxon>
        <taxon>Halobacteria</taxon>
        <taxon>Halobacteriales</taxon>
        <taxon>Haloferacaceae</taxon>
        <taxon>Halobellus</taxon>
    </lineage>
</organism>
<accession>A0ABD6CI69</accession>
<proteinExistence type="predicted"/>
<sequence>MQPEPDPAEPDRTTRNVTLDLGTQPEYILAQMNEGDTYAASQETNLTITDLYVTPRDGDPRVFVRVQLSGPETAETLSYQDAPPRLGRNLDIVTEQYQVSGTIRAVGGTTTLQTSQTEVVVERSIPTADVEALAVGDELRVAGRTVGTVESVTAYGTDNPDQTRVLVGLSLSTLELAGERPQFGGQALHTGAILPIRTTTSQFQGQVSAVGRTEPPGTPTTTVTLQLRDVPPDLASSIRPGMTETPTDETVARITAVERSASTVVLTSQDGQIYEREHPVNQELLLTAELRVRDTATGTTFKGHTLQQGSTVVLDLGSTTIEATVVGRS</sequence>
<name>A0ABD6CI69_9EURY</name>
<dbReference type="EMBL" id="JBHUDK010000002">
    <property type="protein sequence ID" value="MFD1597490.1"/>
    <property type="molecule type" value="Genomic_DNA"/>
</dbReference>
<protein>
    <submittedName>
        <fullName evidence="1">DUF4330 family protein</fullName>
    </submittedName>
</protein>